<protein>
    <submittedName>
        <fullName evidence="8">Glucosylceramidase</fullName>
    </submittedName>
</protein>
<dbReference type="InterPro" id="IPR017853">
    <property type="entry name" value="GH"/>
</dbReference>
<dbReference type="Proteomes" id="UP000316603">
    <property type="component" value="Unassembled WGS sequence"/>
</dbReference>
<dbReference type="Gene3D" id="2.80.10.50">
    <property type="match status" value="1"/>
</dbReference>
<dbReference type="InterPro" id="IPR013780">
    <property type="entry name" value="Glyco_hydro_b"/>
</dbReference>
<dbReference type="CDD" id="cd00161">
    <property type="entry name" value="beta-trefoil_Ricin-like"/>
    <property type="match status" value="1"/>
</dbReference>
<evidence type="ECO:0000256" key="1">
    <source>
        <dbReference type="ARBA" id="ARBA00005382"/>
    </source>
</evidence>
<dbReference type="PROSITE" id="PS50231">
    <property type="entry name" value="RICIN_B_LECTIN"/>
    <property type="match status" value="1"/>
</dbReference>
<evidence type="ECO:0000256" key="3">
    <source>
        <dbReference type="ARBA" id="ARBA00022801"/>
    </source>
</evidence>
<proteinExistence type="inferred from homology"/>
<keyword evidence="3 4" id="KW-0378">Hydrolase</keyword>
<keyword evidence="6" id="KW-0472">Membrane</keyword>
<feature type="region of interest" description="Disordered" evidence="5">
    <location>
        <begin position="1"/>
        <end position="79"/>
    </location>
</feature>
<dbReference type="SUPFAM" id="SSF50370">
    <property type="entry name" value="Ricin B-like lectins"/>
    <property type="match status" value="1"/>
</dbReference>
<feature type="domain" description="Ricin B lectin" evidence="7">
    <location>
        <begin position="553"/>
        <end position="694"/>
    </location>
</feature>
<dbReference type="InterPro" id="IPR035992">
    <property type="entry name" value="Ricin_B-like_lectins"/>
</dbReference>
<evidence type="ECO:0000256" key="4">
    <source>
        <dbReference type="RuleBase" id="RU361188"/>
    </source>
</evidence>
<comment type="similarity">
    <text evidence="1 4">Belongs to the glycosyl hydrolase 30 family.</text>
</comment>
<gene>
    <name evidence="8" type="ORF">FHX78_11231</name>
</gene>
<keyword evidence="6" id="KW-0812">Transmembrane</keyword>
<evidence type="ECO:0000313" key="9">
    <source>
        <dbReference type="Proteomes" id="UP000316603"/>
    </source>
</evidence>
<accession>A0A561T875</accession>
<dbReference type="InterPro" id="IPR000772">
    <property type="entry name" value="Ricin_B_lectin"/>
</dbReference>
<sequence>MAPSFRRNAAVTAGRNTPNTPGTRSHAHPTHSGPARRLPDGRPAYPTRHPTKESRTVSPLTSGSPRGTGRRRTSRPRRARAAALALGLAATGLGLTGAGTAQAADPTAQVWVTTPDGAKKLSAEGAVPFDGSPQSVDIRVDAGSRGQRFTGAGASVTGASAHLVQSLPQGTRDALLRSLFSTGSDGIGLNYLRQPLGSTDFDATNDPHSYEDTPGRFSIDRDRAEILPVLKQATAVNPAIRFMGSPWSPPAWMKSGGSLNGGSLAPEHYGAYADYLVKAIKAYAQEGITLTDLTVQNEPEFATSYPSTSMTSAQQADFLKVLDPKLTAAGLPTNILAYDHNWDHPHYPLDVFSRTSGISRVIGAAFHCYGGQVGAQQQIVNAGKRVFFTECSGTDSADTAATFGDTLRWHAENLVVQNMRNGGETVINWNLALDQNGGPHQGHCTNRCNGVVEIAGGNVTRNAEYYVLGHVSKFVKPGATRIGSTSQGAGGVQNVVFQNPDGTRAAYVVNTAGSAQRFSLTDNGRSLTHTLPAGAVATFTWSGTDAPAGPIDPAAWYRVANEGSGACLDAADWGTANGTALQQWACGTGANQYWQFRPTGDGHHQVVNRHNGRVWDVDGGPGATADGARAHLWEYVGGTNQQWRAEGTGTAGRYRFVARHSGKCLTVDNASTANGARLSQQPCAGSAAQTFTLTG</sequence>
<dbReference type="SMART" id="SM00458">
    <property type="entry name" value="RICIN"/>
    <property type="match status" value="1"/>
</dbReference>
<dbReference type="PANTHER" id="PTHR11069">
    <property type="entry name" value="GLUCOSYLCERAMIDASE"/>
    <property type="match status" value="1"/>
</dbReference>
<dbReference type="Pfam" id="PF02055">
    <property type="entry name" value="Glyco_hydro_30"/>
    <property type="match status" value="1"/>
</dbReference>
<organism evidence="8 9">
    <name type="scientific">Streptomyces capillispiralis</name>
    <dbReference type="NCBI Taxonomy" id="68182"/>
    <lineage>
        <taxon>Bacteria</taxon>
        <taxon>Bacillati</taxon>
        <taxon>Actinomycetota</taxon>
        <taxon>Actinomycetes</taxon>
        <taxon>Kitasatosporales</taxon>
        <taxon>Streptomycetaceae</taxon>
        <taxon>Streptomyces</taxon>
    </lineage>
</organism>
<dbReference type="PANTHER" id="PTHR11069:SF23">
    <property type="entry name" value="LYSOSOMAL ACID GLUCOSYLCERAMIDASE"/>
    <property type="match status" value="1"/>
</dbReference>
<evidence type="ECO:0000256" key="6">
    <source>
        <dbReference type="SAM" id="Phobius"/>
    </source>
</evidence>
<dbReference type="GO" id="GO:0016020">
    <property type="term" value="C:membrane"/>
    <property type="evidence" value="ECO:0007669"/>
    <property type="project" value="GOC"/>
</dbReference>
<dbReference type="GO" id="GO:0006680">
    <property type="term" value="P:glucosylceramide catabolic process"/>
    <property type="evidence" value="ECO:0007669"/>
    <property type="project" value="TreeGrafter"/>
</dbReference>
<dbReference type="InterPro" id="IPR033453">
    <property type="entry name" value="Glyco_hydro_30_TIM-barrel"/>
</dbReference>
<dbReference type="InterPro" id="IPR033452">
    <property type="entry name" value="GH30_C"/>
</dbReference>
<name>A0A561T875_9ACTN</name>
<keyword evidence="4" id="KW-0326">Glycosidase</keyword>
<keyword evidence="6" id="KW-1133">Transmembrane helix</keyword>
<dbReference type="Gene3D" id="3.20.20.80">
    <property type="entry name" value="Glycosidases"/>
    <property type="match status" value="1"/>
</dbReference>
<dbReference type="GO" id="GO:0004348">
    <property type="term" value="F:glucosylceramidase activity"/>
    <property type="evidence" value="ECO:0007669"/>
    <property type="project" value="InterPro"/>
</dbReference>
<dbReference type="Pfam" id="PF14200">
    <property type="entry name" value="RicinB_lectin_2"/>
    <property type="match status" value="2"/>
</dbReference>
<dbReference type="SUPFAM" id="SSF51011">
    <property type="entry name" value="Glycosyl hydrolase domain"/>
    <property type="match status" value="1"/>
</dbReference>
<feature type="transmembrane region" description="Helical" evidence="6">
    <location>
        <begin position="81"/>
        <end position="99"/>
    </location>
</feature>
<dbReference type="SUPFAM" id="SSF51445">
    <property type="entry name" value="(Trans)glycosidases"/>
    <property type="match status" value="1"/>
</dbReference>
<dbReference type="InterPro" id="IPR001139">
    <property type="entry name" value="Glyco_hydro_30"/>
</dbReference>
<reference evidence="8 9" key="1">
    <citation type="submission" date="2019-06" db="EMBL/GenBank/DDBJ databases">
        <title>Sequencing the genomes of 1000 actinobacteria strains.</title>
        <authorList>
            <person name="Klenk H.-P."/>
        </authorList>
    </citation>
    <scope>NUCLEOTIDE SEQUENCE [LARGE SCALE GENOMIC DNA]</scope>
    <source>
        <strain evidence="8 9">DSM 41695</strain>
    </source>
</reference>
<dbReference type="AlphaFoldDB" id="A0A561T875"/>
<feature type="compositionally biased region" description="Polar residues" evidence="5">
    <location>
        <begin position="14"/>
        <end position="23"/>
    </location>
</feature>
<evidence type="ECO:0000256" key="2">
    <source>
        <dbReference type="ARBA" id="ARBA00022729"/>
    </source>
</evidence>
<dbReference type="EMBL" id="VIWV01000001">
    <property type="protein sequence ID" value="TWF83306.1"/>
    <property type="molecule type" value="Genomic_DNA"/>
</dbReference>
<comment type="caution">
    <text evidence="8">The sequence shown here is derived from an EMBL/GenBank/DDBJ whole genome shotgun (WGS) entry which is preliminary data.</text>
</comment>
<evidence type="ECO:0000313" key="8">
    <source>
        <dbReference type="EMBL" id="TWF83306.1"/>
    </source>
</evidence>
<dbReference type="Pfam" id="PF17189">
    <property type="entry name" value="Glyco_hydro_30C"/>
    <property type="match status" value="1"/>
</dbReference>
<feature type="compositionally biased region" description="Basic residues" evidence="5">
    <location>
        <begin position="68"/>
        <end position="79"/>
    </location>
</feature>
<dbReference type="Gene3D" id="2.60.40.1180">
    <property type="entry name" value="Golgi alpha-mannosidase II"/>
    <property type="match status" value="1"/>
</dbReference>
<keyword evidence="9" id="KW-1185">Reference proteome</keyword>
<keyword evidence="2" id="KW-0732">Signal</keyword>
<evidence type="ECO:0000259" key="7">
    <source>
        <dbReference type="SMART" id="SM00458"/>
    </source>
</evidence>
<evidence type="ECO:0000256" key="5">
    <source>
        <dbReference type="SAM" id="MobiDB-lite"/>
    </source>
</evidence>